<evidence type="ECO:0000256" key="7">
    <source>
        <dbReference type="ARBA" id="ARBA00023136"/>
    </source>
</evidence>
<evidence type="ECO:0000256" key="4">
    <source>
        <dbReference type="ARBA" id="ARBA00022597"/>
    </source>
</evidence>
<evidence type="ECO:0000259" key="10">
    <source>
        <dbReference type="Pfam" id="PF13303"/>
    </source>
</evidence>
<gene>
    <name evidence="11" type="ORF">JG540_00400</name>
</gene>
<sequence length="404" mass="40506">MPRNTTAPAPTAAPAPSTHQTSSQAASPATTRPGSLRRTPYPLVAGWLHRWADRVLVEGLTGMAHGLFATLIVGTILVQAASLLPSSLGAAVMVLGRVAQWVTGAGIGLGTAYRLKASTFTLISAAVVGQVGAHAAALLSGSALLTTDAGATALVLRGPGEPLGAFLAAYAAVEVGRLVSGRTPVDILVTPVATILAGGGVGLLLGPPISQAMAALGAVVNWGTERQPLLMGVVVAVVMGMVLTLPVSSAALGIILGLSGAAAGAATVGCTTQMVGFAVASFRENRWSGLVAQGLGTSMLQVPNIVRHPLIWVPPTLASALLGPVATAVVGMESNSIGSGMGSAGLVGQIMTWQTMAPTTPPGQLLALVLGLQVVAPAALTLAISELMRRRGWIRPGDMALARA</sequence>
<evidence type="ECO:0000256" key="3">
    <source>
        <dbReference type="ARBA" id="ARBA00022475"/>
    </source>
</evidence>
<evidence type="ECO:0000313" key="12">
    <source>
        <dbReference type="Proteomes" id="UP000595895"/>
    </source>
</evidence>
<feature type="transmembrane region" description="Helical" evidence="9">
    <location>
        <begin position="187"/>
        <end position="209"/>
    </location>
</feature>
<feature type="transmembrane region" description="Helical" evidence="9">
    <location>
        <begin position="229"/>
        <end position="247"/>
    </location>
</feature>
<dbReference type="AlphaFoldDB" id="A0A7T7M9J4"/>
<accession>A0A7T7M9J4</accession>
<feature type="domain" description="Phosphotransferase system EIIC" evidence="10">
    <location>
        <begin position="59"/>
        <end position="400"/>
    </location>
</feature>
<feature type="transmembrane region" description="Helical" evidence="9">
    <location>
        <begin position="90"/>
        <end position="113"/>
    </location>
</feature>
<keyword evidence="3" id="KW-1003">Cell membrane</keyword>
<keyword evidence="4 11" id="KW-0762">Sugar transport</keyword>
<keyword evidence="12" id="KW-1185">Reference proteome</keyword>
<evidence type="ECO:0000256" key="1">
    <source>
        <dbReference type="ARBA" id="ARBA00004651"/>
    </source>
</evidence>
<feature type="transmembrane region" description="Helical" evidence="9">
    <location>
        <begin position="64"/>
        <end position="84"/>
    </location>
</feature>
<comment type="subcellular location">
    <subcellularLocation>
        <location evidence="1">Cell membrane</location>
        <topology evidence="1">Multi-pass membrane protein</topology>
    </subcellularLocation>
</comment>
<feature type="transmembrane region" description="Helical" evidence="9">
    <location>
        <begin position="254"/>
        <end position="280"/>
    </location>
</feature>
<dbReference type="Pfam" id="PF13303">
    <property type="entry name" value="PTS_EIIC_2"/>
    <property type="match status" value="1"/>
</dbReference>
<evidence type="ECO:0000256" key="8">
    <source>
        <dbReference type="SAM" id="MobiDB-lite"/>
    </source>
</evidence>
<evidence type="ECO:0000256" key="9">
    <source>
        <dbReference type="SAM" id="Phobius"/>
    </source>
</evidence>
<evidence type="ECO:0000256" key="5">
    <source>
        <dbReference type="ARBA" id="ARBA00022692"/>
    </source>
</evidence>
<feature type="compositionally biased region" description="Low complexity" evidence="8">
    <location>
        <begin position="1"/>
        <end position="18"/>
    </location>
</feature>
<dbReference type="Proteomes" id="UP000595895">
    <property type="component" value="Chromosome"/>
</dbReference>
<evidence type="ECO:0000313" key="11">
    <source>
        <dbReference type="EMBL" id="QQM67413.1"/>
    </source>
</evidence>
<dbReference type="GO" id="GO:0009401">
    <property type="term" value="P:phosphoenolpyruvate-dependent sugar phosphotransferase system"/>
    <property type="evidence" value="ECO:0007669"/>
    <property type="project" value="InterPro"/>
</dbReference>
<evidence type="ECO:0000256" key="2">
    <source>
        <dbReference type="ARBA" id="ARBA00022448"/>
    </source>
</evidence>
<name>A0A7T7M9J4_9ACTO</name>
<keyword evidence="7 9" id="KW-0472">Membrane</keyword>
<dbReference type="KEGG" id="awe:JG540_00400"/>
<reference evidence="11 12" key="1">
    <citation type="submission" date="2020-12" db="EMBL/GenBank/DDBJ databases">
        <authorList>
            <person name="Zhou J."/>
        </authorList>
    </citation>
    <scope>NUCLEOTIDE SEQUENCE [LARGE SCALE GENOMIC DNA]</scope>
    <source>
        <strain evidence="11 12">CCUG 61299</strain>
    </source>
</reference>
<dbReference type="RefSeq" id="WP_200275986.1">
    <property type="nucleotide sequence ID" value="NZ_CP066802.1"/>
</dbReference>
<proteinExistence type="predicted"/>
<dbReference type="EMBL" id="CP066802">
    <property type="protein sequence ID" value="QQM67413.1"/>
    <property type="molecule type" value="Genomic_DNA"/>
</dbReference>
<feature type="region of interest" description="Disordered" evidence="8">
    <location>
        <begin position="1"/>
        <end position="37"/>
    </location>
</feature>
<keyword evidence="2" id="KW-0813">Transport</keyword>
<feature type="transmembrane region" description="Helical" evidence="9">
    <location>
        <begin position="120"/>
        <end position="143"/>
    </location>
</feature>
<dbReference type="InterPro" id="IPR003352">
    <property type="entry name" value="PTS_EIIC"/>
</dbReference>
<organism evidence="11 12">
    <name type="scientific">Actinomyces weissii</name>
    <dbReference type="NCBI Taxonomy" id="675090"/>
    <lineage>
        <taxon>Bacteria</taxon>
        <taxon>Bacillati</taxon>
        <taxon>Actinomycetota</taxon>
        <taxon>Actinomycetes</taxon>
        <taxon>Actinomycetales</taxon>
        <taxon>Actinomycetaceae</taxon>
        <taxon>Actinomyces</taxon>
    </lineage>
</organism>
<feature type="compositionally biased region" description="Polar residues" evidence="8">
    <location>
        <begin position="19"/>
        <end position="33"/>
    </location>
</feature>
<dbReference type="GO" id="GO:0005886">
    <property type="term" value="C:plasma membrane"/>
    <property type="evidence" value="ECO:0007669"/>
    <property type="project" value="UniProtKB-SubCell"/>
</dbReference>
<evidence type="ECO:0000256" key="6">
    <source>
        <dbReference type="ARBA" id="ARBA00022989"/>
    </source>
</evidence>
<keyword evidence="6 9" id="KW-1133">Transmembrane helix</keyword>
<protein>
    <submittedName>
        <fullName evidence="11">PTS sugar transporter subunit IIC</fullName>
    </submittedName>
</protein>
<feature type="transmembrane region" description="Helical" evidence="9">
    <location>
        <begin position="365"/>
        <end position="385"/>
    </location>
</feature>
<keyword evidence="5 9" id="KW-0812">Transmembrane</keyword>
<dbReference type="GO" id="GO:0008982">
    <property type="term" value="F:protein-N(PI)-phosphohistidine-sugar phosphotransferase activity"/>
    <property type="evidence" value="ECO:0007669"/>
    <property type="project" value="InterPro"/>
</dbReference>